<dbReference type="Pfam" id="PF07734">
    <property type="entry name" value="FBA_1"/>
    <property type="match status" value="1"/>
</dbReference>
<name>A0A835GXN3_9MAGN</name>
<organism evidence="2 3">
    <name type="scientific">Coptis chinensis</name>
    <dbReference type="NCBI Taxonomy" id="261450"/>
    <lineage>
        <taxon>Eukaryota</taxon>
        <taxon>Viridiplantae</taxon>
        <taxon>Streptophyta</taxon>
        <taxon>Embryophyta</taxon>
        <taxon>Tracheophyta</taxon>
        <taxon>Spermatophyta</taxon>
        <taxon>Magnoliopsida</taxon>
        <taxon>Ranunculales</taxon>
        <taxon>Ranunculaceae</taxon>
        <taxon>Coptidoideae</taxon>
        <taxon>Coptis</taxon>
    </lineage>
</organism>
<protein>
    <recommendedName>
        <fullName evidence="1">F-box associated beta-propeller type 1 domain-containing protein</fullName>
    </recommendedName>
</protein>
<dbReference type="PANTHER" id="PTHR31672:SF13">
    <property type="entry name" value="F-BOX PROTEIN CPR30-LIKE"/>
    <property type="match status" value="1"/>
</dbReference>
<accession>A0A835GXN3</accession>
<dbReference type="EMBL" id="JADFTS010000009">
    <property type="protein sequence ID" value="KAF9588771.1"/>
    <property type="molecule type" value="Genomic_DNA"/>
</dbReference>
<proteinExistence type="predicted"/>
<dbReference type="PANTHER" id="PTHR31672">
    <property type="entry name" value="BNACNNG10540D PROTEIN"/>
    <property type="match status" value="1"/>
</dbReference>
<evidence type="ECO:0000313" key="2">
    <source>
        <dbReference type="EMBL" id="KAF9588771.1"/>
    </source>
</evidence>
<evidence type="ECO:0000259" key="1">
    <source>
        <dbReference type="Pfam" id="PF07734"/>
    </source>
</evidence>
<dbReference type="AlphaFoldDB" id="A0A835GXN3"/>
<sequence length="261" mass="29243">MDRLPCDVIATILTNLPVKSVVQCRVLYDYYCVGFNMTTKEFMVVRMFFGLSNDDEASVSNVEVHTLGSNSWRNLGEAPSVWFIGFSSVFVNGSLHWLAKSKPKDGSNGLCSMLIVSFNLSSENFGVISFSEFGILPHSVPEDGPIAFQLVTLGRCLSVVDSCLKNPVILWVLKNYNVMESWTRYIIRKCGSRIEPVQMISYGKNGDILLLYGSNKLMSYNIESQTLSSLKGGTNWWFYTAFSYVESLISVKSLCKTEDQC</sequence>
<evidence type="ECO:0000313" key="3">
    <source>
        <dbReference type="Proteomes" id="UP000631114"/>
    </source>
</evidence>
<dbReference type="NCBIfam" id="TIGR01640">
    <property type="entry name" value="F_box_assoc_1"/>
    <property type="match status" value="1"/>
</dbReference>
<comment type="caution">
    <text evidence="2">The sequence shown here is derived from an EMBL/GenBank/DDBJ whole genome shotgun (WGS) entry which is preliminary data.</text>
</comment>
<feature type="domain" description="F-box associated beta-propeller type 1" evidence="1">
    <location>
        <begin position="28"/>
        <end position="251"/>
    </location>
</feature>
<dbReference type="InterPro" id="IPR006527">
    <property type="entry name" value="F-box-assoc_dom_typ1"/>
</dbReference>
<keyword evidence="3" id="KW-1185">Reference proteome</keyword>
<dbReference type="InterPro" id="IPR017451">
    <property type="entry name" value="F-box-assoc_interact_dom"/>
</dbReference>
<dbReference type="Proteomes" id="UP000631114">
    <property type="component" value="Unassembled WGS sequence"/>
</dbReference>
<reference evidence="2 3" key="1">
    <citation type="submission" date="2020-10" db="EMBL/GenBank/DDBJ databases">
        <title>The Coptis chinensis genome and diversification of protoberbering-type alkaloids.</title>
        <authorList>
            <person name="Wang B."/>
            <person name="Shu S."/>
            <person name="Song C."/>
            <person name="Liu Y."/>
        </authorList>
    </citation>
    <scope>NUCLEOTIDE SEQUENCE [LARGE SCALE GENOMIC DNA]</scope>
    <source>
        <strain evidence="2">HL-2020</strain>
        <tissue evidence="2">Leaf</tissue>
    </source>
</reference>
<gene>
    <name evidence="2" type="ORF">IFM89_015498</name>
</gene>
<dbReference type="InterPro" id="IPR050796">
    <property type="entry name" value="SCF_F-box_component"/>
</dbReference>
<dbReference type="OrthoDB" id="1894463at2759"/>